<dbReference type="PIRSF" id="PIRSF033579">
    <property type="entry name" value="Anaer_Co_chel"/>
    <property type="match status" value="1"/>
</dbReference>
<feature type="binding site" evidence="2">
    <location>
        <position position="147"/>
    </location>
    <ligand>
        <name>Co(2+)</name>
        <dbReference type="ChEBI" id="CHEBI:48828"/>
    </ligand>
</feature>
<dbReference type="CDD" id="cd03413">
    <property type="entry name" value="CbiK_C"/>
    <property type="match status" value="1"/>
</dbReference>
<feature type="active site" description="Proton acceptor" evidence="1">
    <location>
        <position position="147"/>
    </location>
</feature>
<dbReference type="Proteomes" id="UP000295325">
    <property type="component" value="Unassembled WGS sequence"/>
</dbReference>
<dbReference type="GO" id="GO:0019251">
    <property type="term" value="P:anaerobic cobalamin biosynthetic process"/>
    <property type="evidence" value="ECO:0007669"/>
    <property type="project" value="InterPro"/>
</dbReference>
<keyword evidence="2" id="KW-0170">Cobalt</keyword>
<dbReference type="Gene3D" id="3.40.50.1400">
    <property type="match status" value="2"/>
</dbReference>
<comment type="caution">
    <text evidence="3">The sequence shown here is derived from an EMBL/GenBank/DDBJ whole genome shotgun (WGS) entry which is preliminary data.</text>
</comment>
<dbReference type="InterPro" id="IPR010388">
    <property type="entry name" value="Anaerobic_Co-chelatase"/>
</dbReference>
<name>A0A4V3ETL2_9CLOT</name>
<evidence type="ECO:0000256" key="2">
    <source>
        <dbReference type="PIRSR" id="PIRSR033579-3"/>
    </source>
</evidence>
<evidence type="ECO:0000313" key="4">
    <source>
        <dbReference type="Proteomes" id="UP000295325"/>
    </source>
</evidence>
<reference evidence="3 4" key="1">
    <citation type="submission" date="2019-03" db="EMBL/GenBank/DDBJ databases">
        <title>Genomic Encyclopedia of Type Strains, Phase IV (KMG-IV): sequencing the most valuable type-strain genomes for metagenomic binning, comparative biology and taxonomic classification.</title>
        <authorList>
            <person name="Goeker M."/>
        </authorList>
    </citation>
    <scope>NUCLEOTIDE SEQUENCE [LARGE SCALE GENOMIC DNA]</scope>
    <source>
        <strain evidence="3 4">DSM 24455</strain>
    </source>
</reference>
<evidence type="ECO:0000256" key="1">
    <source>
        <dbReference type="PIRSR" id="PIRSR033579-1"/>
    </source>
</evidence>
<evidence type="ECO:0000313" key="3">
    <source>
        <dbReference type="EMBL" id="TDT56467.1"/>
    </source>
</evidence>
<sequence length="266" mass="30061">MQNKKGILVISSGTSNEDSIKSSIKTIENKIAISFPDYDIKSAFASHKIINKLKARSGMHICTPLEAIENMMKEGFEEVIVQLLYIIPGREYNRIIESLAPYKKHFKKLTFGKPVLCDEDDYGVALEGLKHQIPELKEHEAVVLMGHGTDHEAQKYYYNLQRHMENEGANVFLGTIRGYPQIGDIIKALKKKNINRVILMPFMITAGYHAIKDMASSKENSWKSILEGSGFTVDTYLNGLGSNPYYQDIFVKRVREAIEAGGLSWK</sequence>
<dbReference type="GO" id="GO:0046872">
    <property type="term" value="F:metal ion binding"/>
    <property type="evidence" value="ECO:0007669"/>
    <property type="project" value="UniProtKB-KW"/>
</dbReference>
<organism evidence="3 4">
    <name type="scientific">Fonticella tunisiensis</name>
    <dbReference type="NCBI Taxonomy" id="1096341"/>
    <lineage>
        <taxon>Bacteria</taxon>
        <taxon>Bacillati</taxon>
        <taxon>Bacillota</taxon>
        <taxon>Clostridia</taxon>
        <taxon>Eubacteriales</taxon>
        <taxon>Clostridiaceae</taxon>
        <taxon>Fonticella</taxon>
    </lineage>
</organism>
<gene>
    <name evidence="3" type="ORF">EDD71_11310</name>
</gene>
<accession>A0A4V3ETL2</accession>
<keyword evidence="4" id="KW-1185">Reference proteome</keyword>
<dbReference type="RefSeq" id="WP_133628359.1">
    <property type="nucleotide sequence ID" value="NZ_SOAZ01000013.1"/>
</dbReference>
<dbReference type="EMBL" id="SOAZ01000013">
    <property type="protein sequence ID" value="TDT56467.1"/>
    <property type="molecule type" value="Genomic_DNA"/>
</dbReference>
<protein>
    <submittedName>
        <fullName evidence="3">Sirohydrochlorin cobaltochelatase</fullName>
    </submittedName>
</protein>
<dbReference type="GO" id="GO:0016852">
    <property type="term" value="F:sirohydrochlorin cobaltochelatase activity"/>
    <property type="evidence" value="ECO:0007669"/>
    <property type="project" value="InterPro"/>
</dbReference>
<dbReference type="Pfam" id="PF06180">
    <property type="entry name" value="CbiK"/>
    <property type="match status" value="1"/>
</dbReference>
<feature type="binding site" evidence="2">
    <location>
        <position position="209"/>
    </location>
    <ligand>
        <name>Co(2+)</name>
        <dbReference type="ChEBI" id="CHEBI:48828"/>
    </ligand>
</feature>
<dbReference type="AlphaFoldDB" id="A0A4V3ETL2"/>
<dbReference type="SUPFAM" id="SSF53800">
    <property type="entry name" value="Chelatase"/>
    <property type="match status" value="1"/>
</dbReference>
<proteinExistence type="predicted"/>
<dbReference type="OrthoDB" id="9770331at2"/>
<keyword evidence="2" id="KW-0479">Metal-binding</keyword>